<sequence length="157" mass="17386">MSTLTHQREHVVELVLTRPDARRLLGIAAGDLQDERVPGLTLTDDDQEAYAHLRRLGLSRRLLVTYDDGDDHPHIQPRHDERTAVLTVATSSHPSTQISANGDIRPRPPSSPTTSEPHKRAPLLSGPDALDQLMALPTLARRQRSQQPPRGTSRPCP</sequence>
<organism evidence="2 3">
    <name type="scientific">Actinomadura physcomitrii</name>
    <dbReference type="NCBI Taxonomy" id="2650748"/>
    <lineage>
        <taxon>Bacteria</taxon>
        <taxon>Bacillati</taxon>
        <taxon>Actinomycetota</taxon>
        <taxon>Actinomycetes</taxon>
        <taxon>Streptosporangiales</taxon>
        <taxon>Thermomonosporaceae</taxon>
        <taxon>Actinomadura</taxon>
    </lineage>
</organism>
<dbReference type="AlphaFoldDB" id="A0A6I4M5C3"/>
<evidence type="ECO:0000256" key="1">
    <source>
        <dbReference type="SAM" id="MobiDB-lite"/>
    </source>
</evidence>
<dbReference type="Proteomes" id="UP000462055">
    <property type="component" value="Unassembled WGS sequence"/>
</dbReference>
<evidence type="ECO:0000313" key="2">
    <source>
        <dbReference type="EMBL" id="MVZ99040.1"/>
    </source>
</evidence>
<name>A0A6I4M5C3_9ACTN</name>
<protein>
    <submittedName>
        <fullName evidence="2">Uncharacterized protein</fullName>
    </submittedName>
</protein>
<dbReference type="EMBL" id="WBMS02000001">
    <property type="protein sequence ID" value="MVZ99040.1"/>
    <property type="molecule type" value="Genomic_DNA"/>
</dbReference>
<reference evidence="2" key="1">
    <citation type="submission" date="2019-12" db="EMBL/GenBank/DDBJ databases">
        <title>Actinomadura physcomitrii sp. nov., a novel actinomycete isolated from moss [Physcomitrium sphaericum (Ludw) Fuernr].</title>
        <authorList>
            <person name="Zhuang X."/>
        </authorList>
    </citation>
    <scope>NUCLEOTIDE SEQUENCE [LARGE SCALE GENOMIC DNA]</scope>
    <source>
        <strain evidence="2">LD22</strain>
    </source>
</reference>
<gene>
    <name evidence="2" type="ORF">F8568_001285</name>
</gene>
<accession>A0A6I4M5C3</accession>
<feature type="region of interest" description="Disordered" evidence="1">
    <location>
        <begin position="89"/>
        <end position="157"/>
    </location>
</feature>
<keyword evidence="3" id="KW-1185">Reference proteome</keyword>
<comment type="caution">
    <text evidence="2">The sequence shown here is derived from an EMBL/GenBank/DDBJ whole genome shotgun (WGS) entry which is preliminary data.</text>
</comment>
<feature type="compositionally biased region" description="Polar residues" evidence="1">
    <location>
        <begin position="89"/>
        <end position="100"/>
    </location>
</feature>
<evidence type="ECO:0000313" key="3">
    <source>
        <dbReference type="Proteomes" id="UP000462055"/>
    </source>
</evidence>
<dbReference type="RefSeq" id="WP_151590272.1">
    <property type="nucleotide sequence ID" value="NZ_WBMS02000001.1"/>
</dbReference>
<proteinExistence type="predicted"/>